<dbReference type="AlphaFoldDB" id="A0A6H5IMC9"/>
<evidence type="ECO:0000313" key="1">
    <source>
        <dbReference type="EMBL" id="CAB0038777.1"/>
    </source>
</evidence>
<organism evidence="1 2">
    <name type="scientific">Trichogramma brassicae</name>
    <dbReference type="NCBI Taxonomy" id="86971"/>
    <lineage>
        <taxon>Eukaryota</taxon>
        <taxon>Metazoa</taxon>
        <taxon>Ecdysozoa</taxon>
        <taxon>Arthropoda</taxon>
        <taxon>Hexapoda</taxon>
        <taxon>Insecta</taxon>
        <taxon>Pterygota</taxon>
        <taxon>Neoptera</taxon>
        <taxon>Endopterygota</taxon>
        <taxon>Hymenoptera</taxon>
        <taxon>Apocrita</taxon>
        <taxon>Proctotrupomorpha</taxon>
        <taxon>Chalcidoidea</taxon>
        <taxon>Trichogrammatidae</taxon>
        <taxon>Trichogramma</taxon>
    </lineage>
</organism>
<feature type="non-terminal residue" evidence="1">
    <location>
        <position position="144"/>
    </location>
</feature>
<accession>A0A6H5IMC9</accession>
<evidence type="ECO:0008006" key="3">
    <source>
        <dbReference type="Google" id="ProtNLM"/>
    </source>
</evidence>
<evidence type="ECO:0000313" key="2">
    <source>
        <dbReference type="Proteomes" id="UP000479190"/>
    </source>
</evidence>
<dbReference type="CDD" id="cd09275">
    <property type="entry name" value="RNase_HI_RT_DIRS1"/>
    <property type="match status" value="1"/>
</dbReference>
<dbReference type="EMBL" id="CADCXV010000926">
    <property type="protein sequence ID" value="CAB0038777.1"/>
    <property type="molecule type" value="Genomic_DNA"/>
</dbReference>
<name>A0A6H5IMC9_9HYME</name>
<dbReference type="PANTHER" id="PTHR33050">
    <property type="entry name" value="REVERSE TRANSCRIPTASE DOMAIN-CONTAINING PROTEIN"/>
    <property type="match status" value="1"/>
</dbReference>
<keyword evidence="2" id="KW-1185">Reference proteome</keyword>
<gene>
    <name evidence="1" type="ORF">TBRA_LOCUS10545</name>
</gene>
<sequence>MGGSRHLKYNKLTRDIWQWCEQRSLWLYASYIPGRDNTQADAQSRVKNIDTEWELASYAFKRVVHIFGTPDIDLFASRVNSKCKRYCSWYRDPDAEFIDAFTISWANVYFYAFPPFAIIAKVLRKIILDKACGVVIVPYWTSQT</sequence>
<reference evidence="1 2" key="1">
    <citation type="submission" date="2020-02" db="EMBL/GenBank/DDBJ databases">
        <authorList>
            <person name="Ferguson B K."/>
        </authorList>
    </citation>
    <scope>NUCLEOTIDE SEQUENCE [LARGE SCALE GENOMIC DNA]</scope>
</reference>
<protein>
    <recommendedName>
        <fullName evidence="3">Reverse transcriptase RNase H-like domain-containing protein</fullName>
    </recommendedName>
</protein>
<dbReference type="Proteomes" id="UP000479190">
    <property type="component" value="Unassembled WGS sequence"/>
</dbReference>
<dbReference type="OrthoDB" id="7692528at2759"/>
<dbReference type="InterPro" id="IPR052055">
    <property type="entry name" value="Hepadnavirus_pol/RT"/>
</dbReference>
<dbReference type="PANTHER" id="PTHR33050:SF7">
    <property type="entry name" value="RIBONUCLEASE H"/>
    <property type="match status" value="1"/>
</dbReference>
<proteinExistence type="predicted"/>